<dbReference type="GO" id="GO:0042910">
    <property type="term" value="F:xenobiotic transmembrane transporter activity"/>
    <property type="evidence" value="ECO:0007669"/>
    <property type="project" value="InterPro"/>
</dbReference>
<keyword evidence="3" id="KW-1003">Cell membrane</keyword>
<gene>
    <name evidence="8" type="ORF">KIPB_010693</name>
</gene>
<sequence>THTHTHTHIYIYIYIYIYTFTFMSVLLGMGQLSAGRMLMAHILSLGLVAALVISAVMLPSIEWWLVTVLGCSDAVLPTALAYSRVIFVFAPFGYFMVTGLLPLLRCENRAPVAMMMQILASLVNVIGDPIFMGLFDLGIAGAAYSTSFSQWAIGACVLFFYLRPKSTSDISPNFKGMFTGGFDISLIQRVLSGGIGQYASMLPPTLCTIVANIQLAAYAPTSSEGDTYVAAMGLALRFQSLLFMPMIGLCLGLQPVLGYNYGKKNFTRMRRATVRVLYAAFIFTIVCTTFMEIFPSQLAGAFSDDDEVVRVATTMTRVTFAACWLQAATQVANVITQVYHNVGINILVTLGRPVFMITLEFLLPLVRGINGVWEAFFIADSLTG</sequence>
<proteinExistence type="inferred from homology"/>
<evidence type="ECO:0000313" key="9">
    <source>
        <dbReference type="Proteomes" id="UP000265618"/>
    </source>
</evidence>
<dbReference type="EMBL" id="BDIP01004074">
    <property type="protein sequence ID" value="GIQ88445.1"/>
    <property type="molecule type" value="Genomic_DNA"/>
</dbReference>
<feature type="transmembrane region" description="Helical" evidence="7">
    <location>
        <begin position="42"/>
        <end position="61"/>
    </location>
</feature>
<keyword evidence="6 7" id="KW-0472">Membrane</keyword>
<evidence type="ECO:0000256" key="7">
    <source>
        <dbReference type="SAM" id="Phobius"/>
    </source>
</evidence>
<evidence type="ECO:0000256" key="3">
    <source>
        <dbReference type="ARBA" id="ARBA00022475"/>
    </source>
</evidence>
<evidence type="ECO:0000256" key="4">
    <source>
        <dbReference type="ARBA" id="ARBA00022692"/>
    </source>
</evidence>
<dbReference type="Pfam" id="PF01554">
    <property type="entry name" value="MatE"/>
    <property type="match status" value="1"/>
</dbReference>
<comment type="similarity">
    <text evidence="2">Belongs to the multi antimicrobial extrusion (MATE) (TC 2.A.66.1) family.</text>
</comment>
<feature type="transmembrane region" description="Helical" evidence="7">
    <location>
        <begin position="198"/>
        <end position="218"/>
    </location>
</feature>
<keyword evidence="5 7" id="KW-1133">Transmembrane helix</keyword>
<keyword evidence="4 7" id="KW-0812">Transmembrane</keyword>
<dbReference type="Proteomes" id="UP000265618">
    <property type="component" value="Unassembled WGS sequence"/>
</dbReference>
<evidence type="ECO:0000256" key="5">
    <source>
        <dbReference type="ARBA" id="ARBA00022989"/>
    </source>
</evidence>
<protein>
    <submittedName>
        <fullName evidence="8">Multi antimicrobial extrusion protein</fullName>
    </submittedName>
</protein>
<feature type="transmembrane region" description="Helical" evidence="7">
    <location>
        <begin position="116"/>
        <end position="135"/>
    </location>
</feature>
<feature type="non-terminal residue" evidence="8">
    <location>
        <position position="1"/>
    </location>
</feature>
<accession>A0A9K3D4X6</accession>
<dbReference type="OrthoDB" id="2126698at2759"/>
<organism evidence="8 9">
    <name type="scientific">Kipferlia bialata</name>
    <dbReference type="NCBI Taxonomy" id="797122"/>
    <lineage>
        <taxon>Eukaryota</taxon>
        <taxon>Metamonada</taxon>
        <taxon>Carpediemonas-like organisms</taxon>
        <taxon>Kipferlia</taxon>
    </lineage>
</organism>
<feature type="transmembrane region" description="Helical" evidence="7">
    <location>
        <begin position="141"/>
        <end position="162"/>
    </location>
</feature>
<dbReference type="InterPro" id="IPR051327">
    <property type="entry name" value="MATE_MepA_subfamily"/>
</dbReference>
<feature type="non-terminal residue" evidence="8">
    <location>
        <position position="384"/>
    </location>
</feature>
<dbReference type="PANTHER" id="PTHR43823">
    <property type="entry name" value="SPORULATION PROTEIN YKVU"/>
    <property type="match status" value="1"/>
</dbReference>
<feature type="transmembrane region" description="Helical" evidence="7">
    <location>
        <begin position="12"/>
        <end position="30"/>
    </location>
</feature>
<keyword evidence="9" id="KW-1185">Reference proteome</keyword>
<evidence type="ECO:0000256" key="1">
    <source>
        <dbReference type="ARBA" id="ARBA00004651"/>
    </source>
</evidence>
<reference evidence="8 9" key="1">
    <citation type="journal article" date="2018" name="PLoS ONE">
        <title>The draft genome of Kipferlia bialata reveals reductive genome evolution in fornicate parasites.</title>
        <authorList>
            <person name="Tanifuji G."/>
            <person name="Takabayashi S."/>
            <person name="Kume K."/>
            <person name="Takagi M."/>
            <person name="Nakayama T."/>
            <person name="Kamikawa R."/>
            <person name="Inagaki Y."/>
            <person name="Hashimoto T."/>
        </authorList>
    </citation>
    <scope>NUCLEOTIDE SEQUENCE [LARGE SCALE GENOMIC DNA]</scope>
    <source>
        <strain evidence="8">NY0173</strain>
    </source>
</reference>
<evidence type="ECO:0000313" key="8">
    <source>
        <dbReference type="EMBL" id="GIQ88445.1"/>
    </source>
</evidence>
<evidence type="ECO:0000256" key="2">
    <source>
        <dbReference type="ARBA" id="ARBA00010199"/>
    </source>
</evidence>
<evidence type="ECO:0000256" key="6">
    <source>
        <dbReference type="ARBA" id="ARBA00023136"/>
    </source>
</evidence>
<dbReference type="InterPro" id="IPR002528">
    <property type="entry name" value="MATE_fam"/>
</dbReference>
<feature type="transmembrane region" description="Helical" evidence="7">
    <location>
        <begin position="81"/>
        <end position="104"/>
    </location>
</feature>
<feature type="transmembrane region" description="Helical" evidence="7">
    <location>
        <begin position="274"/>
        <end position="294"/>
    </location>
</feature>
<comment type="caution">
    <text evidence="8">The sequence shown here is derived from an EMBL/GenBank/DDBJ whole genome shotgun (WGS) entry which is preliminary data.</text>
</comment>
<name>A0A9K3D4X6_9EUKA</name>
<comment type="subcellular location">
    <subcellularLocation>
        <location evidence="1">Cell membrane</location>
        <topology evidence="1">Multi-pass membrane protein</topology>
    </subcellularLocation>
</comment>
<dbReference type="GO" id="GO:0015297">
    <property type="term" value="F:antiporter activity"/>
    <property type="evidence" value="ECO:0007669"/>
    <property type="project" value="InterPro"/>
</dbReference>
<dbReference type="AlphaFoldDB" id="A0A9K3D4X6"/>
<dbReference type="PANTHER" id="PTHR43823:SF3">
    <property type="entry name" value="MULTIDRUG EXPORT PROTEIN MEPA"/>
    <property type="match status" value="1"/>
</dbReference>
<feature type="transmembrane region" description="Helical" evidence="7">
    <location>
        <begin position="238"/>
        <end position="262"/>
    </location>
</feature>
<dbReference type="GO" id="GO:0005886">
    <property type="term" value="C:plasma membrane"/>
    <property type="evidence" value="ECO:0007669"/>
    <property type="project" value="UniProtKB-SubCell"/>
</dbReference>